<dbReference type="InterPro" id="IPR018392">
    <property type="entry name" value="LysM"/>
</dbReference>
<evidence type="ECO:0000256" key="1">
    <source>
        <dbReference type="SAM" id="MobiDB-lite"/>
    </source>
</evidence>
<comment type="caution">
    <text evidence="3">The sequence shown here is derived from an EMBL/GenBank/DDBJ whole genome shotgun (WGS) entry which is preliminary data.</text>
</comment>
<evidence type="ECO:0000313" key="4">
    <source>
        <dbReference type="Proteomes" id="UP000321046"/>
    </source>
</evidence>
<feature type="region of interest" description="Disordered" evidence="1">
    <location>
        <begin position="1"/>
        <end position="24"/>
    </location>
</feature>
<reference evidence="3 4" key="1">
    <citation type="submission" date="2019-08" db="EMBL/GenBank/DDBJ databases">
        <title>Bradymonadales sp. TMQ2.</title>
        <authorList>
            <person name="Liang Q."/>
        </authorList>
    </citation>
    <scope>NUCLEOTIDE SEQUENCE [LARGE SCALE GENOMIC DNA]</scope>
    <source>
        <strain evidence="3 4">TMQ2</strain>
    </source>
</reference>
<protein>
    <submittedName>
        <fullName evidence="3">LysM peptidoglycan-binding domain-containing protein</fullName>
    </submittedName>
</protein>
<evidence type="ECO:0000259" key="2">
    <source>
        <dbReference type="PROSITE" id="PS51782"/>
    </source>
</evidence>
<dbReference type="Proteomes" id="UP000321046">
    <property type="component" value="Unassembled WGS sequence"/>
</dbReference>
<dbReference type="OrthoDB" id="9765158at2"/>
<feature type="compositionally biased region" description="Low complexity" evidence="1">
    <location>
        <begin position="120"/>
        <end position="137"/>
    </location>
</feature>
<gene>
    <name evidence="3" type="ORF">FRC96_09940</name>
</gene>
<dbReference type="InterPro" id="IPR052196">
    <property type="entry name" value="Bact_Kbp"/>
</dbReference>
<dbReference type="EMBL" id="VOSL01000044">
    <property type="protein sequence ID" value="TXD36390.1"/>
    <property type="molecule type" value="Genomic_DNA"/>
</dbReference>
<feature type="domain" description="LysM" evidence="2">
    <location>
        <begin position="66"/>
        <end position="114"/>
    </location>
</feature>
<accession>A0A5C6X7Z5</accession>
<dbReference type="PANTHER" id="PTHR34700:SF4">
    <property type="entry name" value="PHAGE-LIKE ELEMENT PBSX PROTEIN XKDP"/>
    <property type="match status" value="1"/>
</dbReference>
<proteinExistence type="predicted"/>
<dbReference type="AlphaFoldDB" id="A0A5C6X7Z5"/>
<organism evidence="3 4">
    <name type="scientific">Lujinxingia vulgaris</name>
    <dbReference type="NCBI Taxonomy" id="2600176"/>
    <lineage>
        <taxon>Bacteria</taxon>
        <taxon>Deltaproteobacteria</taxon>
        <taxon>Bradymonadales</taxon>
        <taxon>Lujinxingiaceae</taxon>
        <taxon>Lujinxingia</taxon>
    </lineage>
</organism>
<feature type="region of interest" description="Disordered" evidence="1">
    <location>
        <begin position="120"/>
        <end position="146"/>
    </location>
</feature>
<evidence type="ECO:0000313" key="3">
    <source>
        <dbReference type="EMBL" id="TXD36390.1"/>
    </source>
</evidence>
<dbReference type="PANTHER" id="PTHR34700">
    <property type="entry name" value="POTASSIUM BINDING PROTEIN KBP"/>
    <property type="match status" value="1"/>
</dbReference>
<dbReference type="PROSITE" id="PS51782">
    <property type="entry name" value="LYSM"/>
    <property type="match status" value="1"/>
</dbReference>
<dbReference type="InterPro" id="IPR036779">
    <property type="entry name" value="LysM_dom_sf"/>
</dbReference>
<dbReference type="CDD" id="cd00118">
    <property type="entry name" value="LysM"/>
    <property type="match status" value="1"/>
</dbReference>
<sequence length="386" mass="42670">MPHLRAGHTSGADMSKKKVGPSLRRGASRVISGGIMAAVSVAIFGVPPLPQAQAQSPNVYASDLPDYHVIREGDTIWDLSGSYYGDPYQWPRMWSYNAHITNPHWVYPGDIVYLQEAPEPQAATEGASPAAAAQSSSQPPPSGMYLPTGGMITAEELAYTGRIIGSPKEAAMLGEHDAVWVGFGEDAYTEREREEMKEEDRTVMEEQEVAVGDRFAVVRLQDEITDEEGNALGQKYVVLGSVVITEVSENHAETAMIDQSWREMERGDVLVPYERQLKAVQPRQAEDDLIAHIVDTLQPGFAFGTDQYVFVDRGAEDNVRVGNRFFIYQRFEGLGRPGTAPDDEIPWQRVGQVLVVDVRENYSTAIITKASREIVVGDRLEMYAGY</sequence>
<dbReference type="Pfam" id="PF01476">
    <property type="entry name" value="LysM"/>
    <property type="match status" value="1"/>
</dbReference>
<name>A0A5C6X7Z5_9DELT</name>
<dbReference type="Gene3D" id="3.10.350.10">
    <property type="entry name" value="LysM domain"/>
    <property type="match status" value="1"/>
</dbReference>